<sequence>MRQSSDGPARPRAAAAAATAAPAPPPRPPQRASPSLDHSTRKVRLTDHELFHCVQRVVVPAQSPVNLTRLSRKRGWKRIRLGVPPTMHMYCRVRDTARAKRQCQVAVGGDLRATLSELQTLVRASSESESNALLRALFGSQFIYSSLVHTVAAPTTASRSGPLDGPQLTVRTASFARKRGPVVFHSRPPSSATSRRGPPTTDDSGSGRGTFFPSRSKNDQCCYVELLTPTRNGFQVTFCTLDAADVRAGKAPPDRVVPLHLVSGWLVVAVSARDPALLHLTFHAAFPGTVPGGCDVAVAQHRLKCIAKGICRLDKVLRRRRATATLTCATAALTTTTSTCDRQCPTRDRTWPTWRHPFRGLTADDYRGNTHRNWHCIACTRSFFPTLRKCWRRCDLCAYRVCSAPPCCARERVAIYNRYIAPLTVCARCRECIDERASESHVRASGNDANNPLRSSMGDVRYTGVSLQFPERASNVEAELDVDSSSDGSHDRRWGSSGTLRFSHELRQPKQRTSSTSVVSTGAVNCARLSRDEDICAGGEEEEGEDAVLGAASTEL</sequence>
<dbReference type="Proteomes" id="UP001162031">
    <property type="component" value="Unassembled WGS sequence"/>
</dbReference>
<feature type="region of interest" description="Disordered" evidence="1">
    <location>
        <begin position="1"/>
        <end position="40"/>
    </location>
</feature>
<keyword evidence="3" id="KW-1185">Reference proteome</keyword>
<reference evidence="2" key="1">
    <citation type="submission" date="2022-12" db="EMBL/GenBank/DDBJ databases">
        <authorList>
            <person name="Webb A."/>
        </authorList>
    </citation>
    <scope>NUCLEOTIDE SEQUENCE</scope>
    <source>
        <strain evidence="2">Hp1</strain>
    </source>
</reference>
<feature type="region of interest" description="Disordered" evidence="1">
    <location>
        <begin position="181"/>
        <end position="212"/>
    </location>
</feature>
<evidence type="ECO:0000313" key="2">
    <source>
        <dbReference type="EMBL" id="CAI5743274.1"/>
    </source>
</evidence>
<dbReference type="EMBL" id="CANTFL010001487">
    <property type="protein sequence ID" value="CAI5743274.1"/>
    <property type="molecule type" value="Genomic_DNA"/>
</dbReference>
<organism evidence="2 3">
    <name type="scientific">Hyaloperonospora brassicae</name>
    <name type="common">Brassica downy mildew</name>
    <name type="synonym">Peronospora brassicae</name>
    <dbReference type="NCBI Taxonomy" id="162125"/>
    <lineage>
        <taxon>Eukaryota</taxon>
        <taxon>Sar</taxon>
        <taxon>Stramenopiles</taxon>
        <taxon>Oomycota</taxon>
        <taxon>Peronosporomycetes</taxon>
        <taxon>Peronosporales</taxon>
        <taxon>Peronosporaceae</taxon>
        <taxon>Hyaloperonospora</taxon>
    </lineage>
</organism>
<accession>A0AAV0V981</accession>
<dbReference type="PANTHER" id="PTHR43102">
    <property type="entry name" value="SLR1143 PROTEIN"/>
    <property type="match status" value="1"/>
</dbReference>
<feature type="compositionally biased region" description="Pro residues" evidence="1">
    <location>
        <begin position="22"/>
        <end position="31"/>
    </location>
</feature>
<evidence type="ECO:0000313" key="3">
    <source>
        <dbReference type="Proteomes" id="UP001162031"/>
    </source>
</evidence>
<feature type="region of interest" description="Disordered" evidence="1">
    <location>
        <begin position="478"/>
        <end position="521"/>
    </location>
</feature>
<feature type="region of interest" description="Disordered" evidence="1">
    <location>
        <begin position="536"/>
        <end position="556"/>
    </location>
</feature>
<name>A0AAV0V981_HYABA</name>
<evidence type="ECO:0008006" key="4">
    <source>
        <dbReference type="Google" id="ProtNLM"/>
    </source>
</evidence>
<protein>
    <recommendedName>
        <fullName evidence="4">FYVE-type domain-containing protein</fullName>
    </recommendedName>
</protein>
<proteinExistence type="predicted"/>
<comment type="caution">
    <text evidence="2">The sequence shown here is derived from an EMBL/GenBank/DDBJ whole genome shotgun (WGS) entry which is preliminary data.</text>
</comment>
<feature type="compositionally biased region" description="Low complexity" evidence="1">
    <location>
        <begin position="8"/>
        <end position="21"/>
    </location>
</feature>
<evidence type="ECO:0000256" key="1">
    <source>
        <dbReference type="SAM" id="MobiDB-lite"/>
    </source>
</evidence>
<dbReference type="AlphaFoldDB" id="A0AAV0V981"/>
<gene>
    <name evidence="2" type="ORF">HBR001_LOCUS9395</name>
</gene>
<dbReference type="PANTHER" id="PTHR43102:SF2">
    <property type="entry name" value="GAF DOMAIN-CONTAINING PROTEIN"/>
    <property type="match status" value="1"/>
</dbReference>